<name>A0A1J4TV52_9BACT</name>
<evidence type="ECO:0008006" key="9">
    <source>
        <dbReference type="Google" id="ProtNLM"/>
    </source>
</evidence>
<dbReference type="PANTHER" id="PTHR30250">
    <property type="entry name" value="PST FAMILY PREDICTED COLANIC ACID TRANSPORTER"/>
    <property type="match status" value="1"/>
</dbReference>
<feature type="transmembrane region" description="Helical" evidence="6">
    <location>
        <begin position="398"/>
        <end position="419"/>
    </location>
</feature>
<protein>
    <recommendedName>
        <fullName evidence="9">Polysaccharide biosynthesis protein C-terminal domain-containing protein</fullName>
    </recommendedName>
</protein>
<gene>
    <name evidence="7" type="ORF">AUJ73_03015</name>
</gene>
<keyword evidence="5 6" id="KW-0472">Membrane</keyword>
<keyword evidence="4 6" id="KW-1133">Transmembrane helix</keyword>
<accession>A0A1J4TV52</accession>
<evidence type="ECO:0000256" key="5">
    <source>
        <dbReference type="ARBA" id="ARBA00023136"/>
    </source>
</evidence>
<dbReference type="InterPro" id="IPR002797">
    <property type="entry name" value="Polysacc_synth"/>
</dbReference>
<evidence type="ECO:0000313" key="8">
    <source>
        <dbReference type="Proteomes" id="UP000183120"/>
    </source>
</evidence>
<dbReference type="AlphaFoldDB" id="A0A1J4TV52"/>
<evidence type="ECO:0000256" key="1">
    <source>
        <dbReference type="ARBA" id="ARBA00004651"/>
    </source>
</evidence>
<reference evidence="7 8" key="1">
    <citation type="journal article" date="2016" name="Environ. Microbiol.">
        <title>Genomic resolution of a cold subsurface aquifer community provides metabolic insights for novel microbes adapted to high CO concentrations.</title>
        <authorList>
            <person name="Probst A.J."/>
            <person name="Castelle C.J."/>
            <person name="Singh A."/>
            <person name="Brown C.T."/>
            <person name="Anantharaman K."/>
            <person name="Sharon I."/>
            <person name="Hug L.A."/>
            <person name="Burstein D."/>
            <person name="Emerson J.B."/>
            <person name="Thomas B.C."/>
            <person name="Banfield J.F."/>
        </authorList>
    </citation>
    <scope>NUCLEOTIDE SEQUENCE [LARGE SCALE GENOMIC DNA]</scope>
    <source>
        <strain evidence="7">CG1_02_37_22</strain>
    </source>
</reference>
<keyword evidence="3 6" id="KW-0812">Transmembrane</keyword>
<dbReference type="Pfam" id="PF01943">
    <property type="entry name" value="Polysacc_synt"/>
    <property type="match status" value="1"/>
</dbReference>
<feature type="transmembrane region" description="Helical" evidence="6">
    <location>
        <begin position="345"/>
        <end position="366"/>
    </location>
</feature>
<dbReference type="PANTHER" id="PTHR30250:SF28">
    <property type="entry name" value="POLYSACCHARIDE BIOSYNTHESIS PROTEIN"/>
    <property type="match status" value="1"/>
</dbReference>
<feature type="transmembrane region" description="Helical" evidence="6">
    <location>
        <begin position="179"/>
        <end position="202"/>
    </location>
</feature>
<organism evidence="7 8">
    <name type="scientific">Candidatus Gottesmanbacteria bacterium CG1_02_37_22</name>
    <dbReference type="NCBI Taxonomy" id="1805209"/>
    <lineage>
        <taxon>Bacteria</taxon>
        <taxon>Candidatus Gottesmaniibacteriota</taxon>
    </lineage>
</organism>
<feature type="transmembrane region" description="Helical" evidence="6">
    <location>
        <begin position="303"/>
        <end position="325"/>
    </location>
</feature>
<evidence type="ECO:0000256" key="3">
    <source>
        <dbReference type="ARBA" id="ARBA00022692"/>
    </source>
</evidence>
<evidence type="ECO:0000313" key="7">
    <source>
        <dbReference type="EMBL" id="OIO13959.1"/>
    </source>
</evidence>
<feature type="transmembrane region" description="Helical" evidence="6">
    <location>
        <begin position="126"/>
        <end position="144"/>
    </location>
</feature>
<dbReference type="Proteomes" id="UP000183120">
    <property type="component" value="Unassembled WGS sequence"/>
</dbReference>
<keyword evidence="2" id="KW-1003">Cell membrane</keyword>
<comment type="subcellular location">
    <subcellularLocation>
        <location evidence="1">Cell membrane</location>
        <topology evidence="1">Multi-pass membrane protein</topology>
    </subcellularLocation>
</comment>
<feature type="transmembrane region" description="Helical" evidence="6">
    <location>
        <begin position="151"/>
        <end position="173"/>
    </location>
</feature>
<dbReference type="GO" id="GO:0005886">
    <property type="term" value="C:plasma membrane"/>
    <property type="evidence" value="ECO:0007669"/>
    <property type="project" value="UniProtKB-SubCell"/>
</dbReference>
<proteinExistence type="predicted"/>
<feature type="transmembrane region" description="Helical" evidence="6">
    <location>
        <begin position="12"/>
        <end position="37"/>
    </location>
</feature>
<dbReference type="InterPro" id="IPR050833">
    <property type="entry name" value="Poly_Biosynth_Transport"/>
</dbReference>
<dbReference type="EMBL" id="MNUY01000046">
    <property type="protein sequence ID" value="OIO13959.1"/>
    <property type="molecule type" value="Genomic_DNA"/>
</dbReference>
<sequence>MEKKFESTRYNLVKSTGFVLFGSVIINILNYIFTILIGRLLGPAAYGEVAVILGLSTILTVPALSLTTFMATYSAKYKAEKKISSLNHLRTRTVSYVFVTGLGVLILFWLSLPWLSAFLKIGKSSLFIYAIVFPISLVSSVNTGTLQGLKAFIPFSITGIITTFFKLVLSLLLVNLGFWINSVMFAIVLGGFLSYLFGHYQVRSILFLLSRGLRGRPVHKKDFLKEIISFAPHIFLSTLFITLFSNIDLILAKHYLSPTLAGFYSALSVTGKIISYISGALISVMLPFVSSSHTKKDGKSEKILYFSLSIILIVSGGTLAFFTLYPKLVISLLFGANYLTVSPYLYLFGLAMLFMTLSSVFANFFIGIGGKKFIYPLLFGVIMEVVLIYFYHENILDITLSVVKAAFVMLTGLIVIFLISKRKAKI</sequence>
<evidence type="ECO:0000256" key="4">
    <source>
        <dbReference type="ARBA" id="ARBA00022989"/>
    </source>
</evidence>
<evidence type="ECO:0000256" key="2">
    <source>
        <dbReference type="ARBA" id="ARBA00022475"/>
    </source>
</evidence>
<feature type="transmembrane region" description="Helical" evidence="6">
    <location>
        <begin position="273"/>
        <end position="291"/>
    </location>
</feature>
<feature type="transmembrane region" description="Helical" evidence="6">
    <location>
        <begin position="373"/>
        <end position="392"/>
    </location>
</feature>
<dbReference type="STRING" id="1805209.AUJ73_03015"/>
<feature type="transmembrane region" description="Helical" evidence="6">
    <location>
        <begin position="223"/>
        <end position="247"/>
    </location>
</feature>
<comment type="caution">
    <text evidence="7">The sequence shown here is derived from an EMBL/GenBank/DDBJ whole genome shotgun (WGS) entry which is preliminary data.</text>
</comment>
<feature type="transmembrane region" description="Helical" evidence="6">
    <location>
        <begin position="49"/>
        <end position="73"/>
    </location>
</feature>
<evidence type="ECO:0000256" key="6">
    <source>
        <dbReference type="SAM" id="Phobius"/>
    </source>
</evidence>
<feature type="transmembrane region" description="Helical" evidence="6">
    <location>
        <begin position="94"/>
        <end position="114"/>
    </location>
</feature>